<reference evidence="1 2" key="1">
    <citation type="submission" date="2023-06" db="EMBL/GenBank/DDBJ databases">
        <title>Cellulomonas sp. MW4 Whole genome sequence.</title>
        <authorList>
            <person name="Park S."/>
        </authorList>
    </citation>
    <scope>NUCLEOTIDE SEQUENCE [LARGE SCALE GENOMIC DNA]</scope>
    <source>
        <strain evidence="1 2">MW4</strain>
    </source>
</reference>
<protein>
    <submittedName>
        <fullName evidence="1">Uncharacterized protein</fullName>
    </submittedName>
</protein>
<dbReference type="RefSeq" id="WP_289453223.1">
    <property type="nucleotide sequence ID" value="NZ_JAUCGQ010000001.1"/>
</dbReference>
<proteinExistence type="predicted"/>
<evidence type="ECO:0000313" key="2">
    <source>
        <dbReference type="Proteomes" id="UP001529338"/>
    </source>
</evidence>
<keyword evidence="2" id="KW-1185">Reference proteome</keyword>
<organism evidence="1 2">
    <name type="scientific">Cellulomonas alba</name>
    <dbReference type="NCBI Taxonomy" id="3053467"/>
    <lineage>
        <taxon>Bacteria</taxon>
        <taxon>Bacillati</taxon>
        <taxon>Actinomycetota</taxon>
        <taxon>Actinomycetes</taxon>
        <taxon>Micrococcales</taxon>
        <taxon>Cellulomonadaceae</taxon>
        <taxon>Cellulomonas</taxon>
    </lineage>
</organism>
<comment type="caution">
    <text evidence="1">The sequence shown here is derived from an EMBL/GenBank/DDBJ whole genome shotgun (WGS) entry which is preliminary data.</text>
</comment>
<sequence length="70" mass="7494">MAEAQRDIENSKTVRDFVTALACTMSVCTCPELGVLLHTDGHGSILDSEWGHLPDCPVFANPDDAPPVQA</sequence>
<accession>A0ABT7SBY9</accession>
<gene>
    <name evidence="1" type="ORF">QRT04_02045</name>
</gene>
<dbReference type="EMBL" id="JAUCGQ010000001">
    <property type="protein sequence ID" value="MDM7853702.1"/>
    <property type="molecule type" value="Genomic_DNA"/>
</dbReference>
<dbReference type="Proteomes" id="UP001529338">
    <property type="component" value="Unassembled WGS sequence"/>
</dbReference>
<name>A0ABT7SBY9_9CELL</name>
<evidence type="ECO:0000313" key="1">
    <source>
        <dbReference type="EMBL" id="MDM7853702.1"/>
    </source>
</evidence>